<dbReference type="Proteomes" id="UP001596292">
    <property type="component" value="Unassembled WGS sequence"/>
</dbReference>
<sequence>MLALIASRVPNPAQEAADRDPGLLTLVFALVRAIRRESAGAVARHCELLSRSGGPIPL</sequence>
<reference evidence="2" key="1">
    <citation type="journal article" date="2019" name="Int. J. Syst. Evol. Microbiol.">
        <title>The Global Catalogue of Microorganisms (GCM) 10K type strain sequencing project: providing services to taxonomists for standard genome sequencing and annotation.</title>
        <authorList>
            <consortium name="The Broad Institute Genomics Platform"/>
            <consortium name="The Broad Institute Genome Sequencing Center for Infectious Disease"/>
            <person name="Wu L."/>
            <person name="Ma J."/>
        </authorList>
    </citation>
    <scope>NUCLEOTIDE SEQUENCE [LARGE SCALE GENOMIC DNA]</scope>
    <source>
        <strain evidence="2">CCUG 48316</strain>
    </source>
</reference>
<evidence type="ECO:0000313" key="1">
    <source>
        <dbReference type="EMBL" id="MFC6789336.1"/>
    </source>
</evidence>
<comment type="caution">
    <text evidence="1">The sequence shown here is derived from an EMBL/GenBank/DDBJ whole genome shotgun (WGS) entry which is preliminary data.</text>
</comment>
<proteinExistence type="predicted"/>
<name>A0ABW2BGY1_9HYPH</name>
<organism evidence="1 2">
    <name type="scientific">Methylobacterium komagatae</name>
    <dbReference type="NCBI Taxonomy" id="374425"/>
    <lineage>
        <taxon>Bacteria</taxon>
        <taxon>Pseudomonadati</taxon>
        <taxon>Pseudomonadota</taxon>
        <taxon>Alphaproteobacteria</taxon>
        <taxon>Hyphomicrobiales</taxon>
        <taxon>Methylobacteriaceae</taxon>
        <taxon>Methylobacterium</taxon>
    </lineage>
</organism>
<accession>A0ABW2BGY1</accession>
<gene>
    <name evidence="1" type="ORF">ACFQE0_06675</name>
</gene>
<dbReference type="EMBL" id="JBHSWN010000001">
    <property type="protein sequence ID" value="MFC6789336.1"/>
    <property type="molecule type" value="Genomic_DNA"/>
</dbReference>
<dbReference type="RefSeq" id="WP_378968215.1">
    <property type="nucleotide sequence ID" value="NZ_JBHSWN010000001.1"/>
</dbReference>
<keyword evidence="2" id="KW-1185">Reference proteome</keyword>
<protein>
    <submittedName>
        <fullName evidence="1">Uncharacterized protein</fullName>
    </submittedName>
</protein>
<evidence type="ECO:0000313" key="2">
    <source>
        <dbReference type="Proteomes" id="UP001596292"/>
    </source>
</evidence>